<dbReference type="NCBIfam" id="NF002332">
    <property type="entry name" value="PRK01293.1"/>
    <property type="match status" value="1"/>
</dbReference>
<dbReference type="Pfam" id="PF20866">
    <property type="entry name" value="MdcG_N"/>
    <property type="match status" value="1"/>
</dbReference>
<reference evidence="5 6" key="1">
    <citation type="journal article" date="2015" name="Stand. Genomic Sci.">
        <title>Genomic Encyclopedia of Bacterial and Archaeal Type Strains, Phase III: the genomes of soil and plant-associated and newly described type strains.</title>
        <authorList>
            <person name="Whitman W.B."/>
            <person name="Woyke T."/>
            <person name="Klenk H.P."/>
            <person name="Zhou Y."/>
            <person name="Lilburn T.G."/>
            <person name="Beck B.J."/>
            <person name="De Vos P."/>
            <person name="Vandamme P."/>
            <person name="Eisen J.A."/>
            <person name="Garrity G."/>
            <person name="Hugenholtz P."/>
            <person name="Kyrpides N.C."/>
        </authorList>
    </citation>
    <scope>NUCLEOTIDE SEQUENCE [LARGE SCALE GENOMIC DNA]</scope>
    <source>
        <strain evidence="5 6">CGMCC 1.10822</strain>
    </source>
</reference>
<evidence type="ECO:0000313" key="5">
    <source>
        <dbReference type="EMBL" id="TWI69375.1"/>
    </source>
</evidence>
<dbReference type="Proteomes" id="UP000318431">
    <property type="component" value="Unassembled WGS sequence"/>
</dbReference>
<gene>
    <name evidence="5" type="ORF">IP91_00443</name>
</gene>
<organism evidence="5 6">
    <name type="scientific">Pseudoduganella lurida</name>
    <dbReference type="NCBI Taxonomy" id="1036180"/>
    <lineage>
        <taxon>Bacteria</taxon>
        <taxon>Pseudomonadati</taxon>
        <taxon>Pseudomonadota</taxon>
        <taxon>Betaproteobacteria</taxon>
        <taxon>Burkholderiales</taxon>
        <taxon>Oxalobacteraceae</taxon>
        <taxon>Telluria group</taxon>
        <taxon>Pseudoduganella</taxon>
    </lineage>
</organism>
<dbReference type="InterPro" id="IPR017557">
    <property type="entry name" value="Holo-ACP_synthase"/>
</dbReference>
<dbReference type="InterPro" id="IPR049180">
    <property type="entry name" value="MdcG_C"/>
</dbReference>
<dbReference type="InterPro" id="IPR048903">
    <property type="entry name" value="MdcG_N"/>
</dbReference>
<keyword evidence="2" id="KW-0548">Nucleotidyltransferase</keyword>
<dbReference type="NCBIfam" id="TIGR03135">
    <property type="entry name" value="malonate_mdcG"/>
    <property type="match status" value="1"/>
</dbReference>
<evidence type="ECO:0000313" key="6">
    <source>
        <dbReference type="Proteomes" id="UP000318431"/>
    </source>
</evidence>
<feature type="domain" description="Phosphoribosyl-dephospho-CoA transferase MdcG N-terminal" evidence="4">
    <location>
        <begin position="7"/>
        <end position="80"/>
    </location>
</feature>
<evidence type="ECO:0000256" key="1">
    <source>
        <dbReference type="ARBA" id="ARBA00022679"/>
    </source>
</evidence>
<protein>
    <submittedName>
        <fullName evidence="5">Phosphoribosyl-dephospho-CoA transferase</fullName>
    </submittedName>
</protein>
<keyword evidence="1 5" id="KW-0808">Transferase</keyword>
<accession>A0A562RJZ0</accession>
<dbReference type="EMBL" id="VLLB01000001">
    <property type="protein sequence ID" value="TWI69375.1"/>
    <property type="molecule type" value="Genomic_DNA"/>
</dbReference>
<feature type="domain" description="Phosphoribosyl-dephospho-CoA transferase MdcG C-terminal" evidence="3">
    <location>
        <begin position="94"/>
        <end position="202"/>
    </location>
</feature>
<sequence>MQPHAFRPHDLLFLRLPDRFDAGGAWPDWLDIAWLLRAPLVVRRDVASGSRVPVGARGITRSQRCKGHVQRAAVTRCVTPEMLAHVPVPPDCTLPPLLALAALAPQLDALGVAWGPAGGAGFQLASGLTALRQDSDLDLLVRAPSPLSGQVIDRLLALQQGASCRIDLQVDTGWGGFALAELARGGRVLLKTAHGPLLVADPWRHAEAA</sequence>
<dbReference type="GO" id="GO:0016779">
    <property type="term" value="F:nucleotidyltransferase activity"/>
    <property type="evidence" value="ECO:0007669"/>
    <property type="project" value="UniProtKB-KW"/>
</dbReference>
<name>A0A562RJZ0_9BURK</name>
<dbReference type="Pfam" id="PF10620">
    <property type="entry name" value="MdcG"/>
    <property type="match status" value="1"/>
</dbReference>
<evidence type="ECO:0000259" key="3">
    <source>
        <dbReference type="Pfam" id="PF10620"/>
    </source>
</evidence>
<dbReference type="RefSeq" id="WP_145647141.1">
    <property type="nucleotide sequence ID" value="NZ_VLLB01000001.1"/>
</dbReference>
<comment type="caution">
    <text evidence="5">The sequence shown here is derived from an EMBL/GenBank/DDBJ whole genome shotgun (WGS) entry which is preliminary data.</text>
</comment>
<proteinExistence type="predicted"/>
<dbReference type="OrthoDB" id="1275217at2"/>
<evidence type="ECO:0000256" key="2">
    <source>
        <dbReference type="ARBA" id="ARBA00022695"/>
    </source>
</evidence>
<keyword evidence="6" id="KW-1185">Reference proteome</keyword>
<dbReference type="AlphaFoldDB" id="A0A562RJZ0"/>
<evidence type="ECO:0000259" key="4">
    <source>
        <dbReference type="Pfam" id="PF20866"/>
    </source>
</evidence>